<dbReference type="EMBL" id="CP044016">
    <property type="protein sequence ID" value="QES90445.1"/>
    <property type="molecule type" value="Genomic_DNA"/>
</dbReference>
<dbReference type="Proteomes" id="UP000292424">
    <property type="component" value="Chromosome"/>
</dbReference>
<sequence>MKNIVGLFILIFLFCLNLNAQKATFLTSGKINFERKDNVYYCLSMLLKDEQGNWVEDYLDRYKKPENHFATTNWILYFDKNITNYMSDPDIINKDATPYFISANVENTVYMDLQNKQQIRNAHLFENGYLLKDSIQNIKWKLTSETKEIAGIICKRANALIMDSIYVVAFYTDQIPTQGGPEIFNGLPGMILGVALPYDHISWFATKITVLTPSKEDLKYPQKGKIFTTKEMVADLMDPLKNRGNTARNLILKNLQL</sequence>
<name>A0A5P2G4J7_9BACT</name>
<evidence type="ECO:0000313" key="1">
    <source>
        <dbReference type="EMBL" id="QES90445.1"/>
    </source>
</evidence>
<evidence type="ECO:0000313" key="2">
    <source>
        <dbReference type="Proteomes" id="UP000292424"/>
    </source>
</evidence>
<accession>A0A5P2G4J7</accession>
<dbReference type="AlphaFoldDB" id="A0A5P2G4J7"/>
<reference evidence="1 2" key="1">
    <citation type="submission" date="2019-09" db="EMBL/GenBank/DDBJ databases">
        <title>Complete genome sequence of Arachidicoccus sp. B3-10 isolated from apple orchard soil.</title>
        <authorList>
            <person name="Kim H.S."/>
            <person name="Han K.-I."/>
            <person name="Suh M.K."/>
            <person name="Lee K.C."/>
            <person name="Eom M.K."/>
            <person name="Kim J.-S."/>
            <person name="Kang S.W."/>
            <person name="Sin Y."/>
            <person name="Lee J.-S."/>
        </authorList>
    </citation>
    <scope>NUCLEOTIDE SEQUENCE [LARGE SCALE GENOMIC DNA]</scope>
    <source>
        <strain evidence="1 2">B3-10</strain>
    </source>
</reference>
<dbReference type="KEGG" id="arac:E0W69_017885"/>
<organism evidence="1 2">
    <name type="scientific">Rhizosphaericola mali</name>
    <dbReference type="NCBI Taxonomy" id="2545455"/>
    <lineage>
        <taxon>Bacteria</taxon>
        <taxon>Pseudomonadati</taxon>
        <taxon>Bacteroidota</taxon>
        <taxon>Chitinophagia</taxon>
        <taxon>Chitinophagales</taxon>
        <taxon>Chitinophagaceae</taxon>
        <taxon>Rhizosphaericola</taxon>
    </lineage>
</organism>
<dbReference type="InterPro" id="IPR005901">
    <property type="entry name" value="GLPGLI"/>
</dbReference>
<proteinExistence type="predicted"/>
<protein>
    <submittedName>
        <fullName evidence="1">GLPGLI family protein</fullName>
    </submittedName>
</protein>
<dbReference type="NCBIfam" id="TIGR01200">
    <property type="entry name" value="GLPGLI"/>
    <property type="match status" value="1"/>
</dbReference>
<keyword evidence="2" id="KW-1185">Reference proteome</keyword>
<dbReference type="OrthoDB" id="1440774at2"/>
<dbReference type="Pfam" id="PF09697">
    <property type="entry name" value="Porph_ging"/>
    <property type="match status" value="1"/>
</dbReference>
<dbReference type="RefSeq" id="WP_131331427.1">
    <property type="nucleotide sequence ID" value="NZ_CP044016.1"/>
</dbReference>
<gene>
    <name evidence="1" type="ORF">E0W69_017885</name>
</gene>